<evidence type="ECO:0000256" key="1">
    <source>
        <dbReference type="ARBA" id="ARBA00005953"/>
    </source>
</evidence>
<organism evidence="3 4">
    <name type="scientific">Actinopolyspora erythraea</name>
    <dbReference type="NCBI Taxonomy" id="414996"/>
    <lineage>
        <taxon>Bacteria</taxon>
        <taxon>Bacillati</taxon>
        <taxon>Actinomycetota</taxon>
        <taxon>Actinomycetes</taxon>
        <taxon>Actinopolysporales</taxon>
        <taxon>Actinopolysporaceae</taxon>
        <taxon>Actinopolyspora</taxon>
    </lineage>
</organism>
<proteinExistence type="inferred from homology"/>
<dbReference type="SUPFAM" id="SSF54637">
    <property type="entry name" value="Thioesterase/thiol ester dehydrase-isomerase"/>
    <property type="match status" value="1"/>
</dbReference>
<evidence type="ECO:0000313" key="3">
    <source>
        <dbReference type="EMBL" id="ASU80034.1"/>
    </source>
</evidence>
<accession>A0A223RVZ5</accession>
<evidence type="ECO:0000313" key="4">
    <source>
        <dbReference type="Proteomes" id="UP000215043"/>
    </source>
</evidence>
<dbReference type="InterPro" id="IPR050563">
    <property type="entry name" value="4-hydroxybenzoyl-CoA_TE"/>
</dbReference>
<protein>
    <submittedName>
        <fullName evidence="3">4-hydroxybenzoyl-CoA thioesterase</fullName>
    </submittedName>
</protein>
<dbReference type="InterPro" id="IPR029069">
    <property type="entry name" value="HotDog_dom_sf"/>
</dbReference>
<dbReference type="PANTHER" id="PTHR31793:SF27">
    <property type="entry name" value="NOVEL THIOESTERASE SUPERFAMILY DOMAIN AND SAPOSIN A-TYPE DOMAIN CONTAINING PROTEIN (0610012H03RIK)"/>
    <property type="match status" value="1"/>
</dbReference>
<dbReference type="Gene3D" id="3.10.129.10">
    <property type="entry name" value="Hotdog Thioesterase"/>
    <property type="match status" value="1"/>
</dbReference>
<comment type="similarity">
    <text evidence="1">Belongs to the 4-hydroxybenzoyl-CoA thioesterase family.</text>
</comment>
<dbReference type="KEGG" id="aey:CDG81_19190"/>
<reference evidence="3 4" key="1">
    <citation type="submission" date="2017-08" db="EMBL/GenBank/DDBJ databases">
        <title>The complete genome sequence of moderately halophilic actinomycete Actinopolyspora erythraea YIM 90600, the producer of novel erythromycin, novel actinopolysporins A-C and tubercidin.</title>
        <authorList>
            <person name="Yin M."/>
            <person name="Tang S."/>
        </authorList>
    </citation>
    <scope>NUCLEOTIDE SEQUENCE [LARGE SCALE GENOMIC DNA]</scope>
    <source>
        <strain evidence="3 4">YIM 90600</strain>
    </source>
</reference>
<dbReference type="Proteomes" id="UP000215043">
    <property type="component" value="Chromosome"/>
</dbReference>
<sequence length="183" mass="20140">MDAPFGALPPRGRTRNILPVVTIVLDTGATLPRPVRLPAVSDFPDPPPKRADFNVLWPITTRWSDNDSYGHVNNVVHYSWFDTAVNGWLMRATGTDIRELPAIGMVAETGCRYLSELSFPDDVEVGIGLRRLGNSSVTYGLAVFGNGSEQPASLGRFVHVYVDRETHTTLPVPEEIRAALRSL</sequence>
<name>A0A223RVZ5_9ACTN</name>
<gene>
    <name evidence="3" type="ORF">CDG81_19190</name>
</gene>
<dbReference type="Pfam" id="PF13279">
    <property type="entry name" value="4HBT_2"/>
    <property type="match status" value="1"/>
</dbReference>
<dbReference type="AlphaFoldDB" id="A0A223RVZ5"/>
<dbReference type="PANTHER" id="PTHR31793">
    <property type="entry name" value="4-HYDROXYBENZOYL-COA THIOESTERASE FAMILY MEMBER"/>
    <property type="match status" value="1"/>
</dbReference>
<keyword evidence="2" id="KW-0378">Hydrolase</keyword>
<dbReference type="GO" id="GO:0047617">
    <property type="term" value="F:fatty acyl-CoA hydrolase activity"/>
    <property type="evidence" value="ECO:0007669"/>
    <property type="project" value="TreeGrafter"/>
</dbReference>
<dbReference type="CDD" id="cd00586">
    <property type="entry name" value="4HBT"/>
    <property type="match status" value="1"/>
</dbReference>
<dbReference type="EMBL" id="CP022752">
    <property type="protein sequence ID" value="ASU80034.1"/>
    <property type="molecule type" value="Genomic_DNA"/>
</dbReference>
<dbReference type="OrthoDB" id="9799036at2"/>
<evidence type="ECO:0000256" key="2">
    <source>
        <dbReference type="ARBA" id="ARBA00022801"/>
    </source>
</evidence>